<keyword evidence="7 8" id="KW-0472">Membrane</keyword>
<evidence type="ECO:0000256" key="4">
    <source>
        <dbReference type="ARBA" id="ARBA00022692"/>
    </source>
</evidence>
<dbReference type="Gene3D" id="1.20.1740.10">
    <property type="entry name" value="Amino acid/polyamine transporter I"/>
    <property type="match status" value="1"/>
</dbReference>
<comment type="caution">
    <text evidence="10">The sequence shown here is derived from an EMBL/GenBank/DDBJ whole genome shotgun (WGS) entry which is preliminary data.</text>
</comment>
<evidence type="ECO:0000259" key="9">
    <source>
        <dbReference type="Pfam" id="PF00324"/>
    </source>
</evidence>
<feature type="transmembrane region" description="Helical" evidence="8">
    <location>
        <begin position="172"/>
        <end position="190"/>
    </location>
</feature>
<feature type="transmembrane region" description="Helical" evidence="8">
    <location>
        <begin position="381"/>
        <end position="402"/>
    </location>
</feature>
<evidence type="ECO:0000256" key="7">
    <source>
        <dbReference type="ARBA" id="ARBA00023136"/>
    </source>
</evidence>
<feature type="transmembrane region" description="Helical" evidence="8">
    <location>
        <begin position="57"/>
        <end position="77"/>
    </location>
</feature>
<dbReference type="STRING" id="270498.CHK_0980"/>
<keyword evidence="4 8" id="KW-0812">Transmembrane</keyword>
<feature type="transmembrane region" description="Helical" evidence="8">
    <location>
        <begin position="357"/>
        <end position="375"/>
    </location>
</feature>
<feature type="transmembrane region" description="Helical" evidence="8">
    <location>
        <begin position="449"/>
        <end position="468"/>
    </location>
</feature>
<dbReference type="PIRSF" id="PIRSF006060">
    <property type="entry name" value="AA_transporter"/>
    <property type="match status" value="1"/>
</dbReference>
<reference evidence="10 11" key="1">
    <citation type="submission" date="2015-04" db="EMBL/GenBank/DDBJ databases">
        <title>Draft genome sequence of bacteremic isolate Catabacter hongkongensis type strain HKU16T.</title>
        <authorList>
            <person name="Lau S.K."/>
            <person name="Teng J.L."/>
            <person name="Huang Y."/>
            <person name="Curreem S.O."/>
            <person name="Tsui S.K."/>
            <person name="Woo P.C."/>
        </authorList>
    </citation>
    <scope>NUCLEOTIDE SEQUENCE [LARGE SCALE GENOMIC DNA]</scope>
    <source>
        <strain evidence="10 11">HKU16</strain>
    </source>
</reference>
<dbReference type="EMBL" id="LAYJ01000076">
    <property type="protein sequence ID" value="KKI51488.1"/>
    <property type="molecule type" value="Genomic_DNA"/>
</dbReference>
<evidence type="ECO:0000256" key="3">
    <source>
        <dbReference type="ARBA" id="ARBA00022475"/>
    </source>
</evidence>
<proteinExistence type="predicted"/>
<sequence length="480" mass="52716">MRNQGKGFHFHFRKGNGSMKEQKGLTRSLSNFNLQLIALGGSIGTGLFLGSSTAIKLAGPSILIAYIISGVVVFLFMRAMGEILLSDETFRSIGDFVGAFLGQRWEFLVTLTYWLCWVTAALAEFTAIGIYIRYWFPEIPSLVSGLIALGFLIVINLSIVKTFGNLESGFSIIKILVIVLFIAFGIVLAFRHPTYESQTHGQVTVSVANLIDYGGFFPNGIKGFLMSFQMVLFGFAGIEMIGLTAGETKDEGRNLKKAINALPARLLLFYFGAIAIILILVPWNEISQSQSPFVSAFNLVGIPAAAGIINFTVLIASLSSSNTALYSTSRILYTGARNHLLPKFFNHVSKKGIPTHSLLFSCGIFLIGLLANFLVPDASKLFEIIASITTVCFLFVWSAIVLSHLKFKKMQPDAKSTLKMPFYPVSNILLLIFFAAVAVLLFVNPSTRFSTLLGAAWFAVLLIVYQVIKRKKALQQPDHK</sequence>
<dbReference type="InterPro" id="IPR004841">
    <property type="entry name" value="AA-permease/SLC12A_dom"/>
</dbReference>
<feature type="transmembrane region" description="Helical" evidence="8">
    <location>
        <begin position="142"/>
        <end position="160"/>
    </location>
</feature>
<dbReference type="PANTHER" id="PTHR43495">
    <property type="entry name" value="GABA PERMEASE"/>
    <property type="match status" value="1"/>
</dbReference>
<dbReference type="GO" id="GO:0005886">
    <property type="term" value="C:plasma membrane"/>
    <property type="evidence" value="ECO:0007669"/>
    <property type="project" value="UniProtKB-SubCell"/>
</dbReference>
<evidence type="ECO:0000256" key="2">
    <source>
        <dbReference type="ARBA" id="ARBA00022448"/>
    </source>
</evidence>
<keyword evidence="5" id="KW-0029">Amino-acid transport</keyword>
<accession>A0A0M2NH71</accession>
<dbReference type="Pfam" id="PF00324">
    <property type="entry name" value="AA_permease"/>
    <property type="match status" value="1"/>
</dbReference>
<evidence type="ECO:0000256" key="5">
    <source>
        <dbReference type="ARBA" id="ARBA00022970"/>
    </source>
</evidence>
<feature type="transmembrane region" description="Helical" evidence="8">
    <location>
        <begin position="422"/>
        <end position="443"/>
    </location>
</feature>
<protein>
    <submittedName>
        <fullName evidence="10">D-serine/D-alanine/glycine transporter</fullName>
    </submittedName>
</protein>
<evidence type="ECO:0000313" key="10">
    <source>
        <dbReference type="EMBL" id="KKI51488.1"/>
    </source>
</evidence>
<keyword evidence="2" id="KW-0813">Transport</keyword>
<feature type="transmembrane region" description="Helical" evidence="8">
    <location>
        <begin position="111"/>
        <end position="136"/>
    </location>
</feature>
<keyword evidence="11" id="KW-1185">Reference proteome</keyword>
<gene>
    <name evidence="10" type="ORF">CHK_0980</name>
</gene>
<dbReference type="PANTHER" id="PTHR43495:SF2">
    <property type="entry name" value="D-SERINE_D-ALANINE_GLYCINE TRANSPORTER"/>
    <property type="match status" value="1"/>
</dbReference>
<comment type="subcellular location">
    <subcellularLocation>
        <location evidence="1">Cell membrane</location>
        <topology evidence="1">Multi-pass membrane protein</topology>
    </subcellularLocation>
</comment>
<evidence type="ECO:0000313" key="11">
    <source>
        <dbReference type="Proteomes" id="UP000034076"/>
    </source>
</evidence>
<feature type="domain" description="Amino acid permease/ SLC12A" evidence="9">
    <location>
        <begin position="34"/>
        <end position="475"/>
    </location>
</feature>
<dbReference type="Proteomes" id="UP000034076">
    <property type="component" value="Unassembled WGS sequence"/>
</dbReference>
<organism evidence="10 11">
    <name type="scientific">Christensenella hongkongensis</name>
    <dbReference type="NCBI Taxonomy" id="270498"/>
    <lineage>
        <taxon>Bacteria</taxon>
        <taxon>Bacillati</taxon>
        <taxon>Bacillota</taxon>
        <taxon>Clostridia</taxon>
        <taxon>Christensenellales</taxon>
        <taxon>Christensenellaceae</taxon>
        <taxon>Christensenella</taxon>
    </lineage>
</organism>
<dbReference type="GO" id="GO:0055085">
    <property type="term" value="P:transmembrane transport"/>
    <property type="evidence" value="ECO:0007669"/>
    <property type="project" value="InterPro"/>
</dbReference>
<keyword evidence="6 8" id="KW-1133">Transmembrane helix</keyword>
<feature type="transmembrane region" description="Helical" evidence="8">
    <location>
        <begin position="224"/>
        <end position="245"/>
    </location>
</feature>
<evidence type="ECO:0000256" key="6">
    <source>
        <dbReference type="ARBA" id="ARBA00022989"/>
    </source>
</evidence>
<keyword evidence="3" id="KW-1003">Cell membrane</keyword>
<name>A0A0M2NH71_9FIRM</name>
<feature type="transmembrane region" description="Helical" evidence="8">
    <location>
        <begin position="32"/>
        <end position="51"/>
    </location>
</feature>
<dbReference type="GO" id="GO:0006865">
    <property type="term" value="P:amino acid transport"/>
    <property type="evidence" value="ECO:0007669"/>
    <property type="project" value="UniProtKB-KW"/>
</dbReference>
<feature type="transmembrane region" description="Helical" evidence="8">
    <location>
        <begin position="266"/>
        <end position="284"/>
    </location>
</feature>
<evidence type="ECO:0000256" key="8">
    <source>
        <dbReference type="SAM" id="Phobius"/>
    </source>
</evidence>
<dbReference type="AlphaFoldDB" id="A0A0M2NH71"/>
<dbReference type="FunFam" id="1.20.1740.10:FF:000001">
    <property type="entry name" value="Amino acid permease"/>
    <property type="match status" value="1"/>
</dbReference>
<feature type="transmembrane region" description="Helical" evidence="8">
    <location>
        <begin position="296"/>
        <end position="318"/>
    </location>
</feature>
<evidence type="ECO:0000256" key="1">
    <source>
        <dbReference type="ARBA" id="ARBA00004651"/>
    </source>
</evidence>